<accession>A0A161VHY7</accession>
<name>A0A161VHY7_COLIC</name>
<feature type="compositionally biased region" description="Basic and acidic residues" evidence="1">
    <location>
        <begin position="134"/>
        <end position="152"/>
    </location>
</feature>
<feature type="region of interest" description="Disordered" evidence="1">
    <location>
        <begin position="134"/>
        <end position="162"/>
    </location>
</feature>
<dbReference type="OrthoDB" id="4824913at2759"/>
<organism evidence="2 3">
    <name type="scientific">Colletotrichum incanum</name>
    <name type="common">Soybean anthracnose fungus</name>
    <dbReference type="NCBI Taxonomy" id="1573173"/>
    <lineage>
        <taxon>Eukaryota</taxon>
        <taxon>Fungi</taxon>
        <taxon>Dikarya</taxon>
        <taxon>Ascomycota</taxon>
        <taxon>Pezizomycotina</taxon>
        <taxon>Sordariomycetes</taxon>
        <taxon>Hypocreomycetidae</taxon>
        <taxon>Glomerellales</taxon>
        <taxon>Glomerellaceae</taxon>
        <taxon>Colletotrichum</taxon>
        <taxon>Colletotrichum spaethianum species complex</taxon>
    </lineage>
</organism>
<evidence type="ECO:0000256" key="1">
    <source>
        <dbReference type="SAM" id="MobiDB-lite"/>
    </source>
</evidence>
<evidence type="ECO:0000313" key="3">
    <source>
        <dbReference type="Proteomes" id="UP000076584"/>
    </source>
</evidence>
<comment type="caution">
    <text evidence="2">The sequence shown here is derived from an EMBL/GenBank/DDBJ whole genome shotgun (WGS) entry which is preliminary data.</text>
</comment>
<evidence type="ECO:0000313" key="2">
    <source>
        <dbReference type="EMBL" id="KZL70614.1"/>
    </source>
</evidence>
<keyword evidence="3" id="KW-1185">Reference proteome</keyword>
<dbReference type="AlphaFoldDB" id="A0A161VHY7"/>
<protein>
    <submittedName>
        <fullName evidence="2">Uncharacterized protein</fullName>
    </submittedName>
</protein>
<feature type="region of interest" description="Disordered" evidence="1">
    <location>
        <begin position="175"/>
        <end position="195"/>
    </location>
</feature>
<dbReference type="Proteomes" id="UP000076584">
    <property type="component" value="Unassembled WGS sequence"/>
</dbReference>
<gene>
    <name evidence="2" type="ORF">CI238_01530</name>
</gene>
<dbReference type="EMBL" id="LFIW01002438">
    <property type="protein sequence ID" value="KZL70614.1"/>
    <property type="molecule type" value="Genomic_DNA"/>
</dbReference>
<reference evidence="2 3" key="1">
    <citation type="submission" date="2015-06" db="EMBL/GenBank/DDBJ databases">
        <title>Survival trade-offs in plant roots during colonization by closely related pathogenic and mutualistic fungi.</title>
        <authorList>
            <person name="Hacquard S."/>
            <person name="Kracher B."/>
            <person name="Hiruma K."/>
            <person name="Weinman A."/>
            <person name="Muench P."/>
            <person name="Garrido Oter R."/>
            <person name="Ver Loren van Themaat E."/>
            <person name="Dallerey J.-F."/>
            <person name="Damm U."/>
            <person name="Henrissat B."/>
            <person name="Lespinet O."/>
            <person name="Thon M."/>
            <person name="Kemen E."/>
            <person name="McHardy A.C."/>
            <person name="Schulze-Lefert P."/>
            <person name="O'Connell R.J."/>
        </authorList>
    </citation>
    <scope>NUCLEOTIDE SEQUENCE [LARGE SCALE GENOMIC DNA]</scope>
    <source>
        <strain evidence="2 3">MAFF 238704</strain>
    </source>
</reference>
<sequence>MCIETIALCESCGFHRHMHYHLCMGWLWSYRQIKWRFTTPLDSTPKAKNCPFLDGEVKLEIEPGRCPNRQCPGHRIKAEMDEVSTDTRTDADKIEEQRMKLGLKKRTRPQGFQDPLEVGRPHQRKVPVVIVDGRPNEGFERSQGRQRVREDQGQDEMTTPEQGYVGGIAIPVRTPPAEVPVPRQRNFNGPMMMPH</sequence>
<proteinExistence type="predicted"/>